<name>A8ZLW4_ACAM1</name>
<proteinExistence type="predicted"/>
<dbReference type="AlphaFoldDB" id="A8ZLW4"/>
<reference evidence="1 2" key="1">
    <citation type="journal article" date="2008" name="Proc. Natl. Acad. Sci. U.S.A.">
        <title>Niche adaptation and genome expansion in the chlorophyll d-producing cyanobacterium Acaryochloris marina.</title>
        <authorList>
            <person name="Swingley W.D."/>
            <person name="Chen M."/>
            <person name="Cheung P.C."/>
            <person name="Conrad A.L."/>
            <person name="Dejesa L.C."/>
            <person name="Hao J."/>
            <person name="Honchak B.M."/>
            <person name="Karbach L.E."/>
            <person name="Kurdoglu A."/>
            <person name="Lahiri S."/>
            <person name="Mastrian S.D."/>
            <person name="Miyashita H."/>
            <person name="Page L."/>
            <person name="Ramakrishna P."/>
            <person name="Satoh S."/>
            <person name="Sattley W.M."/>
            <person name="Shimada Y."/>
            <person name="Taylor H.L."/>
            <person name="Tomo T."/>
            <person name="Tsuchiya T."/>
            <person name="Wang Z.T."/>
            <person name="Raymond J."/>
            <person name="Mimuro M."/>
            <person name="Blankenship R.E."/>
            <person name="Touchman J.W."/>
        </authorList>
    </citation>
    <scope>NUCLEOTIDE SEQUENCE [LARGE SCALE GENOMIC DNA]</scope>
    <source>
        <strain evidence="2">MBIC 11017</strain>
        <plasmid evidence="2">Plasmid pREB2</plasmid>
    </source>
</reference>
<sequence length="37" mass="4381">MLRHLPIKKYRHLELAGQKVSLYLNQMALELPKSFIT</sequence>
<evidence type="ECO:0000313" key="2">
    <source>
        <dbReference type="Proteomes" id="UP000000268"/>
    </source>
</evidence>
<keyword evidence="1" id="KW-0614">Plasmid</keyword>
<accession>A8ZLW4</accession>
<evidence type="ECO:0000313" key="1">
    <source>
        <dbReference type="EMBL" id="ABW31733.1"/>
    </source>
</evidence>
<organism evidence="1 2">
    <name type="scientific">Acaryochloris marina (strain MBIC 11017)</name>
    <dbReference type="NCBI Taxonomy" id="329726"/>
    <lineage>
        <taxon>Bacteria</taxon>
        <taxon>Bacillati</taxon>
        <taxon>Cyanobacteriota</taxon>
        <taxon>Cyanophyceae</taxon>
        <taxon>Acaryochloridales</taxon>
        <taxon>Acaryochloridaceae</taxon>
        <taxon>Acaryochloris</taxon>
    </lineage>
</organism>
<dbReference type="EMBL" id="CP000839">
    <property type="protein sequence ID" value="ABW31733.1"/>
    <property type="molecule type" value="Genomic_DNA"/>
</dbReference>
<keyword evidence="2" id="KW-1185">Reference proteome</keyword>
<dbReference type="KEGG" id="amr:AM1_B0007"/>
<dbReference type="Proteomes" id="UP000000268">
    <property type="component" value="Plasmid pREB2"/>
</dbReference>
<protein>
    <submittedName>
        <fullName evidence="1">Uncharacterized protein</fullName>
    </submittedName>
</protein>
<dbReference type="HOGENOM" id="CLU_3338782_0_0_3"/>
<gene>
    <name evidence="1" type="ordered locus">AM1_B0007</name>
</gene>
<geneLocation type="plasmid" evidence="1 2">
    <name>pREB2</name>
</geneLocation>